<protein>
    <recommendedName>
        <fullName evidence="1">Fungal STAND N-terminal Goodbye domain-containing protein</fullName>
    </recommendedName>
</protein>
<name>A0A0J8RNR5_COCIT</name>
<dbReference type="InterPro" id="IPR031350">
    <property type="entry name" value="Goodbye_dom"/>
</dbReference>
<gene>
    <name evidence="2" type="ORF">CIHG_04014</name>
</gene>
<evidence type="ECO:0000313" key="3">
    <source>
        <dbReference type="Proteomes" id="UP000054563"/>
    </source>
</evidence>
<proteinExistence type="predicted"/>
<dbReference type="Pfam" id="PF17109">
    <property type="entry name" value="Goodbye"/>
    <property type="match status" value="1"/>
</dbReference>
<dbReference type="EMBL" id="DS016991">
    <property type="protein sequence ID" value="KMU86226.1"/>
    <property type="molecule type" value="Genomic_DNA"/>
</dbReference>
<dbReference type="eggNOG" id="ENOG502SJ2V">
    <property type="taxonomic scope" value="Eukaryota"/>
</dbReference>
<sequence length="141" mass="15646">MAAETCPCLTITWFSKQKSDLASARYRRAKDVVNKTLLCIQSLGSLATDAASNAFGPSTLCFNAVSYLITTAQNYSKIFDGVADLFERIPAFPDGFEVYAKSKTIGVQIDLHLRRIIHELLRSFIRICALSIKISKHSKVL</sequence>
<accession>A0A0J8RNR5</accession>
<evidence type="ECO:0000313" key="2">
    <source>
        <dbReference type="EMBL" id="KMU86226.1"/>
    </source>
</evidence>
<dbReference type="Proteomes" id="UP000054563">
    <property type="component" value="Unassembled WGS sequence"/>
</dbReference>
<feature type="domain" description="Fungal STAND N-terminal Goodbye" evidence="1">
    <location>
        <begin position="16"/>
        <end position="99"/>
    </location>
</feature>
<organism evidence="2 3">
    <name type="scientific">Coccidioides immitis H538.4</name>
    <dbReference type="NCBI Taxonomy" id="396776"/>
    <lineage>
        <taxon>Eukaryota</taxon>
        <taxon>Fungi</taxon>
        <taxon>Dikarya</taxon>
        <taxon>Ascomycota</taxon>
        <taxon>Pezizomycotina</taxon>
        <taxon>Eurotiomycetes</taxon>
        <taxon>Eurotiomycetidae</taxon>
        <taxon>Onygenales</taxon>
        <taxon>Onygenaceae</taxon>
        <taxon>Coccidioides</taxon>
    </lineage>
</organism>
<dbReference type="STRING" id="396776.A0A0J8RNR5"/>
<dbReference type="VEuPathDB" id="FungiDB:CIHG_04014"/>
<evidence type="ECO:0000259" key="1">
    <source>
        <dbReference type="Pfam" id="PF17109"/>
    </source>
</evidence>
<dbReference type="AlphaFoldDB" id="A0A0J8RNR5"/>
<reference evidence="3" key="1">
    <citation type="journal article" date="2010" name="Genome Res.">
        <title>Population genomic sequencing of Coccidioides fungi reveals recent hybridization and transposon control.</title>
        <authorList>
            <person name="Neafsey D.E."/>
            <person name="Barker B.M."/>
            <person name="Sharpton T.J."/>
            <person name="Stajich J.E."/>
            <person name="Park D.J."/>
            <person name="Whiston E."/>
            <person name="Hung C.-Y."/>
            <person name="McMahan C."/>
            <person name="White J."/>
            <person name="Sykes S."/>
            <person name="Heiman D."/>
            <person name="Young S."/>
            <person name="Zeng Q."/>
            <person name="Abouelleil A."/>
            <person name="Aftuck L."/>
            <person name="Bessette D."/>
            <person name="Brown A."/>
            <person name="FitzGerald M."/>
            <person name="Lui A."/>
            <person name="Macdonald J.P."/>
            <person name="Priest M."/>
            <person name="Orbach M.J."/>
            <person name="Galgiani J.N."/>
            <person name="Kirkland T.N."/>
            <person name="Cole G.T."/>
            <person name="Birren B.W."/>
            <person name="Henn M.R."/>
            <person name="Taylor J.W."/>
            <person name="Rounsley S.D."/>
        </authorList>
    </citation>
    <scope>NUCLEOTIDE SEQUENCE [LARGE SCALE GENOMIC DNA]</scope>
    <source>
        <strain evidence="3">H538.4</strain>
    </source>
</reference>